<proteinExistence type="predicted"/>
<dbReference type="Proteomes" id="UP000616499">
    <property type="component" value="Unassembled WGS sequence"/>
</dbReference>
<accession>A0ABQ2GYI9</accession>
<keyword evidence="2" id="KW-1185">Reference proteome</keyword>
<reference evidence="2" key="1">
    <citation type="journal article" date="2019" name="Int. J. Syst. Evol. Microbiol.">
        <title>The Global Catalogue of Microorganisms (GCM) 10K type strain sequencing project: providing services to taxonomists for standard genome sequencing and annotation.</title>
        <authorList>
            <consortium name="The Broad Institute Genomics Platform"/>
            <consortium name="The Broad Institute Genome Sequencing Center for Infectious Disease"/>
            <person name="Wu L."/>
            <person name="Ma J."/>
        </authorList>
    </citation>
    <scope>NUCLEOTIDE SEQUENCE [LARGE SCALE GENOMIC DNA]</scope>
    <source>
        <strain evidence="2">JCM 13501</strain>
    </source>
</reference>
<evidence type="ECO:0000313" key="1">
    <source>
        <dbReference type="EMBL" id="GGM17366.1"/>
    </source>
</evidence>
<protein>
    <submittedName>
        <fullName evidence="1">Uncharacterized protein</fullName>
    </submittedName>
</protein>
<evidence type="ECO:0000313" key="2">
    <source>
        <dbReference type="Proteomes" id="UP000616499"/>
    </source>
</evidence>
<sequence length="66" mass="7299">MSPVIEKTERATVVICNTCSMPIQIIIDRFATDEDVAVVVTHAAKGCLIKQVTVQQAWEFEGECKC</sequence>
<name>A0ABQ2GYI9_9PSED</name>
<comment type="caution">
    <text evidence="1">The sequence shown here is derived from an EMBL/GenBank/DDBJ whole genome shotgun (WGS) entry which is preliminary data.</text>
</comment>
<gene>
    <name evidence="1" type="ORF">GCM10009425_30450</name>
</gene>
<organism evidence="1 2">
    <name type="scientific">Pseudomonas asuensis</name>
    <dbReference type="NCBI Taxonomy" id="1825787"/>
    <lineage>
        <taxon>Bacteria</taxon>
        <taxon>Pseudomonadati</taxon>
        <taxon>Pseudomonadota</taxon>
        <taxon>Gammaproteobacteria</taxon>
        <taxon>Pseudomonadales</taxon>
        <taxon>Pseudomonadaceae</taxon>
        <taxon>Pseudomonas</taxon>
    </lineage>
</organism>
<dbReference type="EMBL" id="BMNW01000006">
    <property type="protein sequence ID" value="GGM17366.1"/>
    <property type="molecule type" value="Genomic_DNA"/>
</dbReference>